<dbReference type="PRINTS" id="PR00413">
    <property type="entry name" value="HADHALOGNASE"/>
</dbReference>
<dbReference type="RefSeq" id="WP_182162449.1">
    <property type="nucleotide sequence ID" value="NZ_JACFXV010000038.1"/>
</dbReference>
<dbReference type="InterPro" id="IPR006439">
    <property type="entry name" value="HAD-SF_hydro_IA"/>
</dbReference>
<dbReference type="Pfam" id="PF13419">
    <property type="entry name" value="HAD_2"/>
    <property type="match status" value="1"/>
</dbReference>
<dbReference type="SUPFAM" id="SSF56784">
    <property type="entry name" value="HAD-like"/>
    <property type="match status" value="1"/>
</dbReference>
<dbReference type="PANTHER" id="PTHR43611:SF3">
    <property type="entry name" value="FLAVIN MONONUCLEOTIDE HYDROLASE 1, CHLOROPLATIC"/>
    <property type="match status" value="1"/>
</dbReference>
<dbReference type="InterPro" id="IPR023214">
    <property type="entry name" value="HAD_sf"/>
</dbReference>
<protein>
    <submittedName>
        <fullName evidence="1">HAD family phosphatase</fullName>
    </submittedName>
</protein>
<dbReference type="SFLD" id="SFLDS00003">
    <property type="entry name" value="Haloacid_Dehalogenase"/>
    <property type="match status" value="1"/>
</dbReference>
<gene>
    <name evidence="1" type="ORF">H2509_03790</name>
</gene>
<reference evidence="1 2" key="1">
    <citation type="submission" date="2020-07" db="EMBL/GenBank/DDBJ databases">
        <title>Stappia sp., F7233, whole genome shotgun sequencing project.</title>
        <authorList>
            <person name="Jiang S."/>
            <person name="Liu Z.W."/>
            <person name="Du Z.J."/>
        </authorList>
    </citation>
    <scope>NUCLEOTIDE SEQUENCE [LARGE SCALE GENOMIC DNA]</scope>
    <source>
        <strain evidence="1 2">F7233</strain>
    </source>
</reference>
<dbReference type="CDD" id="cd02603">
    <property type="entry name" value="HAD_sEH-N_like"/>
    <property type="match status" value="1"/>
</dbReference>
<dbReference type="InterPro" id="IPR036412">
    <property type="entry name" value="HAD-like_sf"/>
</dbReference>
<dbReference type="SFLD" id="SFLDG01129">
    <property type="entry name" value="C1.5:_HAD__Beta-PGM__Phosphata"/>
    <property type="match status" value="1"/>
</dbReference>
<organism evidence="1 2">
    <name type="scientific">Stappia albiluteola</name>
    <dbReference type="NCBI Taxonomy" id="2758565"/>
    <lineage>
        <taxon>Bacteria</taxon>
        <taxon>Pseudomonadati</taxon>
        <taxon>Pseudomonadota</taxon>
        <taxon>Alphaproteobacteria</taxon>
        <taxon>Hyphomicrobiales</taxon>
        <taxon>Stappiaceae</taxon>
        <taxon>Stappia</taxon>
    </lineage>
</organism>
<dbReference type="InterPro" id="IPR041492">
    <property type="entry name" value="HAD_2"/>
</dbReference>
<dbReference type="EMBL" id="JACFXV010000038">
    <property type="protein sequence ID" value="MBA5776242.1"/>
    <property type="molecule type" value="Genomic_DNA"/>
</dbReference>
<name>A0A839ABB7_9HYPH</name>
<evidence type="ECO:0000313" key="2">
    <source>
        <dbReference type="Proteomes" id="UP000541109"/>
    </source>
</evidence>
<keyword evidence="2" id="KW-1185">Reference proteome</keyword>
<dbReference type="Gene3D" id="1.10.150.240">
    <property type="entry name" value="Putative phosphatase, domain 2"/>
    <property type="match status" value="1"/>
</dbReference>
<dbReference type="AlphaFoldDB" id="A0A839ABB7"/>
<dbReference type="NCBIfam" id="TIGR01509">
    <property type="entry name" value="HAD-SF-IA-v3"/>
    <property type="match status" value="1"/>
</dbReference>
<dbReference type="Proteomes" id="UP000541109">
    <property type="component" value="Unassembled WGS sequence"/>
</dbReference>
<dbReference type="Gene3D" id="3.40.50.1000">
    <property type="entry name" value="HAD superfamily/HAD-like"/>
    <property type="match status" value="1"/>
</dbReference>
<proteinExistence type="predicted"/>
<accession>A0A839ABB7</accession>
<evidence type="ECO:0000313" key="1">
    <source>
        <dbReference type="EMBL" id="MBA5776242.1"/>
    </source>
</evidence>
<sequence>MAVSDNDNGISMPDSVVFDIGNVLLEWDRRLLYRQIFASEEEVERFLAEVCPMDWHLEFDRGRSFADGIAERIALFPHYEAELLAYDSRWNDTIPGAIEGTVAILGELKAAGVPLYAITNFNRDKFDDAMERFPFLATSFIDTVVSGDERLIKPDPRIYQILFARNDLHPGRTVFIDDTMKNVEAARGVGMHALHFSSPDRLRRDLVDFGFPLK</sequence>
<comment type="caution">
    <text evidence="1">The sequence shown here is derived from an EMBL/GenBank/DDBJ whole genome shotgun (WGS) entry which is preliminary data.</text>
</comment>
<dbReference type="InterPro" id="IPR023198">
    <property type="entry name" value="PGP-like_dom2"/>
</dbReference>
<dbReference type="PANTHER" id="PTHR43611">
    <property type="entry name" value="ALPHA-D-GLUCOSE 1-PHOSPHATE PHOSPHATASE"/>
    <property type="match status" value="1"/>
</dbReference>